<dbReference type="HOGENOM" id="CLU_174969_0_0_1"/>
<evidence type="ECO:0000313" key="3">
    <source>
        <dbReference type="EMBL" id="AEO69131.1"/>
    </source>
</evidence>
<accession>G2RBG0</accession>
<dbReference type="GO" id="GO:0005739">
    <property type="term" value="C:mitochondrion"/>
    <property type="evidence" value="ECO:0007669"/>
    <property type="project" value="UniProtKB-SubCell"/>
</dbReference>
<comment type="subcellular location">
    <subcellularLocation>
        <location evidence="1">Mitochondrion</location>
    </subcellularLocation>
</comment>
<keyword evidence="4" id="KW-1185">Reference proteome</keyword>
<dbReference type="SUPFAM" id="SSF56672">
    <property type="entry name" value="DNA/RNA polymerases"/>
    <property type="match status" value="1"/>
</dbReference>
<dbReference type="KEGG" id="ttt:THITE_2052584"/>
<feature type="non-terminal residue" evidence="3">
    <location>
        <position position="1"/>
    </location>
</feature>
<dbReference type="GeneID" id="11520118"/>
<gene>
    <name evidence="3" type="ORF">THITE_2052584</name>
</gene>
<dbReference type="AlphaFoldDB" id="G2RBG0"/>
<dbReference type="InterPro" id="IPR043502">
    <property type="entry name" value="DNA/RNA_pol_sf"/>
</dbReference>
<dbReference type="EMBL" id="CP003012">
    <property type="protein sequence ID" value="AEO69131.1"/>
    <property type="molecule type" value="Genomic_DNA"/>
</dbReference>
<keyword evidence="2" id="KW-0496">Mitochondrion</keyword>
<evidence type="ECO:0000256" key="1">
    <source>
        <dbReference type="ARBA" id="ARBA00004173"/>
    </source>
</evidence>
<name>G2RBG0_THETT</name>
<proteinExistence type="predicted"/>
<dbReference type="RefSeq" id="XP_003655467.1">
    <property type="nucleotide sequence ID" value="XM_003655419.1"/>
</dbReference>
<sequence length="75" mass="8826">EEYLKYIKTVLNILNKVYIYILVEKSFVAYLSVRLLGYIVNSEGVAKMDNKITIFKKLKFLDTLETLEQYLSIAR</sequence>
<dbReference type="Proteomes" id="UP000008181">
    <property type="component" value="Chromosome 4"/>
</dbReference>
<organism evidence="3 4">
    <name type="scientific">Thermothielavioides terrestris (strain ATCC 38088 / NRRL 8126)</name>
    <name type="common">Thielavia terrestris</name>
    <dbReference type="NCBI Taxonomy" id="578455"/>
    <lineage>
        <taxon>Eukaryota</taxon>
        <taxon>Fungi</taxon>
        <taxon>Dikarya</taxon>
        <taxon>Ascomycota</taxon>
        <taxon>Pezizomycotina</taxon>
        <taxon>Sordariomycetes</taxon>
        <taxon>Sordariomycetidae</taxon>
        <taxon>Sordariales</taxon>
        <taxon>Chaetomiaceae</taxon>
        <taxon>Thermothielavioides</taxon>
        <taxon>Thermothielavioides terrestris</taxon>
    </lineage>
</organism>
<reference evidence="3 4" key="1">
    <citation type="journal article" date="2011" name="Nat. Biotechnol.">
        <title>Comparative genomic analysis of the thermophilic biomass-degrading fungi Myceliophthora thermophila and Thielavia terrestris.</title>
        <authorList>
            <person name="Berka R.M."/>
            <person name="Grigoriev I.V."/>
            <person name="Otillar R."/>
            <person name="Salamov A."/>
            <person name="Grimwood J."/>
            <person name="Reid I."/>
            <person name="Ishmael N."/>
            <person name="John T."/>
            <person name="Darmond C."/>
            <person name="Moisan M.-C."/>
            <person name="Henrissat B."/>
            <person name="Coutinho P.M."/>
            <person name="Lombard V."/>
            <person name="Natvig D.O."/>
            <person name="Lindquist E."/>
            <person name="Schmutz J."/>
            <person name="Lucas S."/>
            <person name="Harris P."/>
            <person name="Powlowski J."/>
            <person name="Bellemare A."/>
            <person name="Taylor D."/>
            <person name="Butler G."/>
            <person name="de Vries R.P."/>
            <person name="Allijn I.E."/>
            <person name="van den Brink J."/>
            <person name="Ushinsky S."/>
            <person name="Storms R."/>
            <person name="Powell A.J."/>
            <person name="Paulsen I.T."/>
            <person name="Elbourne L.D.H."/>
            <person name="Baker S.E."/>
            <person name="Magnuson J."/>
            <person name="LaBoissiere S."/>
            <person name="Clutterbuck A.J."/>
            <person name="Martinez D."/>
            <person name="Wogulis M."/>
            <person name="de Leon A.L."/>
            <person name="Rey M.W."/>
            <person name="Tsang A."/>
        </authorList>
    </citation>
    <scope>NUCLEOTIDE SEQUENCE [LARGE SCALE GENOMIC DNA]</scope>
    <source>
        <strain evidence="4">ATCC 38088 / NRRL 8126</strain>
    </source>
</reference>
<evidence type="ECO:0000313" key="4">
    <source>
        <dbReference type="Proteomes" id="UP000008181"/>
    </source>
</evidence>
<evidence type="ECO:0000256" key="2">
    <source>
        <dbReference type="ARBA" id="ARBA00023128"/>
    </source>
</evidence>
<protein>
    <submittedName>
        <fullName evidence="3">Uncharacterized protein</fullName>
    </submittedName>
</protein>